<dbReference type="PRINTS" id="PR00455">
    <property type="entry name" value="HTHTETR"/>
</dbReference>
<dbReference type="InterPro" id="IPR001647">
    <property type="entry name" value="HTH_TetR"/>
</dbReference>
<evidence type="ECO:0000256" key="1">
    <source>
        <dbReference type="ARBA" id="ARBA00023125"/>
    </source>
</evidence>
<evidence type="ECO:0000259" key="3">
    <source>
        <dbReference type="PROSITE" id="PS50977"/>
    </source>
</evidence>
<dbReference type="SUPFAM" id="SSF46689">
    <property type="entry name" value="Homeodomain-like"/>
    <property type="match status" value="1"/>
</dbReference>
<keyword evidence="1 2" id="KW-0238">DNA-binding</keyword>
<dbReference type="Proteomes" id="UP000274515">
    <property type="component" value="Unassembled WGS sequence"/>
</dbReference>
<organism evidence="4 5">
    <name type="scientific">Saccharopolyspora rhizosphaerae</name>
    <dbReference type="NCBI Taxonomy" id="2492662"/>
    <lineage>
        <taxon>Bacteria</taxon>
        <taxon>Bacillati</taxon>
        <taxon>Actinomycetota</taxon>
        <taxon>Actinomycetes</taxon>
        <taxon>Pseudonocardiales</taxon>
        <taxon>Pseudonocardiaceae</taxon>
        <taxon>Saccharopolyspora</taxon>
    </lineage>
</organism>
<dbReference type="InterPro" id="IPR009057">
    <property type="entry name" value="Homeodomain-like_sf"/>
</dbReference>
<evidence type="ECO:0000313" key="4">
    <source>
        <dbReference type="EMBL" id="RRO15466.1"/>
    </source>
</evidence>
<keyword evidence="5" id="KW-1185">Reference proteome</keyword>
<dbReference type="PANTHER" id="PTHR30055">
    <property type="entry name" value="HTH-TYPE TRANSCRIPTIONAL REGULATOR RUTR"/>
    <property type="match status" value="1"/>
</dbReference>
<dbReference type="OrthoDB" id="3210235at2"/>
<dbReference type="Pfam" id="PF17920">
    <property type="entry name" value="TetR_C_16"/>
    <property type="match status" value="1"/>
</dbReference>
<dbReference type="EMBL" id="RSAA01000015">
    <property type="protein sequence ID" value="RRO15466.1"/>
    <property type="molecule type" value="Genomic_DNA"/>
</dbReference>
<feature type="DNA-binding region" description="H-T-H motif" evidence="2">
    <location>
        <begin position="30"/>
        <end position="49"/>
    </location>
</feature>
<dbReference type="PANTHER" id="PTHR30055:SF235">
    <property type="entry name" value="TRANSCRIPTIONAL REGULATORY PROTEIN"/>
    <property type="match status" value="1"/>
</dbReference>
<dbReference type="InterPro" id="IPR050109">
    <property type="entry name" value="HTH-type_TetR-like_transc_reg"/>
</dbReference>
<evidence type="ECO:0000256" key="2">
    <source>
        <dbReference type="PROSITE-ProRule" id="PRU00335"/>
    </source>
</evidence>
<dbReference type="Gene3D" id="1.10.357.10">
    <property type="entry name" value="Tetracycline Repressor, domain 2"/>
    <property type="match status" value="1"/>
</dbReference>
<proteinExistence type="predicted"/>
<dbReference type="PROSITE" id="PS50977">
    <property type="entry name" value="HTH_TETR_2"/>
    <property type="match status" value="1"/>
</dbReference>
<dbReference type="GO" id="GO:0003700">
    <property type="term" value="F:DNA-binding transcription factor activity"/>
    <property type="evidence" value="ECO:0007669"/>
    <property type="project" value="TreeGrafter"/>
</dbReference>
<evidence type="ECO:0000313" key="5">
    <source>
        <dbReference type="Proteomes" id="UP000274515"/>
    </source>
</evidence>
<reference evidence="4 5" key="1">
    <citation type="submission" date="2018-11" db="EMBL/GenBank/DDBJ databases">
        <title>Saccharopolyspora rhizosphaerae sp. nov., an actinomycete isolated from rhizosphere soil in Thailand.</title>
        <authorList>
            <person name="Intra B."/>
            <person name="Euanorasetr J."/>
            <person name="Take A."/>
            <person name="Inahashi Y."/>
            <person name="Mori M."/>
            <person name="Panbangred W."/>
            <person name="Matsumoto A."/>
        </authorList>
    </citation>
    <scope>NUCLEOTIDE SEQUENCE [LARGE SCALE GENOMIC DNA]</scope>
    <source>
        <strain evidence="4 5">H219</strain>
    </source>
</reference>
<dbReference type="AlphaFoldDB" id="A0A3R8R0S6"/>
<comment type="caution">
    <text evidence="4">The sequence shown here is derived from an EMBL/GenBank/DDBJ whole genome shotgun (WGS) entry which is preliminary data.</text>
</comment>
<gene>
    <name evidence="4" type="ORF">EIL87_15525</name>
</gene>
<dbReference type="RefSeq" id="WP_125091264.1">
    <property type="nucleotide sequence ID" value="NZ_RSAA01000015.1"/>
</dbReference>
<protein>
    <submittedName>
        <fullName evidence="4">TetR/AcrR family transcriptional regulator</fullName>
    </submittedName>
</protein>
<dbReference type="Pfam" id="PF00440">
    <property type="entry name" value="TetR_N"/>
    <property type="match status" value="1"/>
</dbReference>
<dbReference type="SUPFAM" id="SSF48498">
    <property type="entry name" value="Tetracyclin repressor-like, C-terminal domain"/>
    <property type="match status" value="1"/>
</dbReference>
<sequence length="180" mass="19732">MARRSGSQTREAIRGAATRLFTERGYAHTSVRDIASLAETDPALVIRHFGSKELLFLDTMHLSIDDEPLLDVPLAELGTRFVEVLLDSDSRSRAIYLAMVQGSGNPQIAARLRDTHENSFVRPLRARMSGADAEERARSAAALVGGLLYALWVVGDQSLAEDRSGLVERYGALLQQLLTP</sequence>
<accession>A0A3R8R0S6</accession>
<dbReference type="InterPro" id="IPR036271">
    <property type="entry name" value="Tet_transcr_reg_TetR-rel_C_sf"/>
</dbReference>
<name>A0A3R8R0S6_9PSEU</name>
<feature type="domain" description="HTH tetR-type" evidence="3">
    <location>
        <begin position="7"/>
        <end position="67"/>
    </location>
</feature>
<dbReference type="InterPro" id="IPR041678">
    <property type="entry name" value="TetR_C_16"/>
</dbReference>
<dbReference type="GO" id="GO:0000976">
    <property type="term" value="F:transcription cis-regulatory region binding"/>
    <property type="evidence" value="ECO:0007669"/>
    <property type="project" value="TreeGrafter"/>
</dbReference>